<evidence type="ECO:0008006" key="4">
    <source>
        <dbReference type="Google" id="ProtNLM"/>
    </source>
</evidence>
<feature type="transmembrane region" description="Helical" evidence="1">
    <location>
        <begin position="104"/>
        <end position="122"/>
    </location>
</feature>
<gene>
    <name evidence="2" type="ORF">NBRC111893_555</name>
</gene>
<accession>A0A401FJ83</accession>
<keyword evidence="1" id="KW-1133">Transmembrane helix</keyword>
<evidence type="ECO:0000313" key="2">
    <source>
        <dbReference type="EMBL" id="GAY72409.1"/>
    </source>
</evidence>
<keyword evidence="1" id="KW-0812">Transmembrane</keyword>
<keyword evidence="1" id="KW-0472">Membrane</keyword>
<organism evidence="2 3">
    <name type="scientific">Lentilactobacillus kosonis</name>
    <dbReference type="NCBI Taxonomy" id="2810561"/>
    <lineage>
        <taxon>Bacteria</taxon>
        <taxon>Bacillati</taxon>
        <taxon>Bacillota</taxon>
        <taxon>Bacilli</taxon>
        <taxon>Lactobacillales</taxon>
        <taxon>Lactobacillaceae</taxon>
        <taxon>Lentilactobacillus</taxon>
    </lineage>
</organism>
<reference evidence="2 3" key="1">
    <citation type="submission" date="2017-11" db="EMBL/GenBank/DDBJ databases">
        <title>Draft Genome Sequence of Lactobacillus curieae NBRC 111893 isolated from Koso, a Japanese sugar-Vegetable Fermented Beverage.</title>
        <authorList>
            <person name="Chiou T.Y."/>
            <person name="Oshima K."/>
            <person name="Suda W."/>
            <person name="Hattori M."/>
            <person name="Takahashi T."/>
        </authorList>
    </citation>
    <scope>NUCLEOTIDE SEQUENCE [LARGE SCALE GENOMIC DNA]</scope>
    <source>
        <strain evidence="2 3">NBRC111893</strain>
    </source>
</reference>
<evidence type="ECO:0000313" key="3">
    <source>
        <dbReference type="Proteomes" id="UP000286974"/>
    </source>
</evidence>
<feature type="transmembrane region" description="Helical" evidence="1">
    <location>
        <begin position="6"/>
        <end position="24"/>
    </location>
</feature>
<name>A0A401FJ83_9LACO</name>
<proteinExistence type="predicted"/>
<feature type="transmembrane region" description="Helical" evidence="1">
    <location>
        <begin position="51"/>
        <end position="71"/>
    </location>
</feature>
<keyword evidence="3" id="KW-1185">Reference proteome</keyword>
<dbReference type="EMBL" id="BEXA01000001">
    <property type="protein sequence ID" value="GAY72409.1"/>
    <property type="molecule type" value="Genomic_DNA"/>
</dbReference>
<evidence type="ECO:0000256" key="1">
    <source>
        <dbReference type="SAM" id="Phobius"/>
    </source>
</evidence>
<protein>
    <recommendedName>
        <fullName evidence="4">Hydrophobic protein</fullName>
    </recommendedName>
</protein>
<dbReference type="Proteomes" id="UP000286974">
    <property type="component" value="Unassembled WGS sequence"/>
</dbReference>
<sequence>MSWNKYNLIEAGLIIVIGWLIAYFQQLQTELQVTDDVDKHDRPIIKIKRNWSYVIGWFLVFAFGIIIQILGSHELSIQEIVAELGEEIQKDLFAWKFFSNQNAWYIWLLSGANVISYTTLIIKRDERVRQAIRRR</sequence>
<comment type="caution">
    <text evidence="2">The sequence shown here is derived from an EMBL/GenBank/DDBJ whole genome shotgun (WGS) entry which is preliminary data.</text>
</comment>
<dbReference type="AlphaFoldDB" id="A0A401FJ83"/>